<keyword evidence="2" id="KW-1185">Reference proteome</keyword>
<evidence type="ECO:0000313" key="1">
    <source>
        <dbReference type="EMBL" id="KAI4867450.1"/>
    </source>
</evidence>
<accession>A0ACB9Z8F3</accession>
<organism evidence="1 2">
    <name type="scientific">Hypoxylon rubiginosum</name>
    <dbReference type="NCBI Taxonomy" id="110542"/>
    <lineage>
        <taxon>Eukaryota</taxon>
        <taxon>Fungi</taxon>
        <taxon>Dikarya</taxon>
        <taxon>Ascomycota</taxon>
        <taxon>Pezizomycotina</taxon>
        <taxon>Sordariomycetes</taxon>
        <taxon>Xylariomycetidae</taxon>
        <taxon>Xylariales</taxon>
        <taxon>Hypoxylaceae</taxon>
        <taxon>Hypoxylon</taxon>
    </lineage>
</organism>
<dbReference type="Proteomes" id="UP001497700">
    <property type="component" value="Unassembled WGS sequence"/>
</dbReference>
<proteinExistence type="predicted"/>
<comment type="caution">
    <text evidence="1">The sequence shown here is derived from an EMBL/GenBank/DDBJ whole genome shotgun (WGS) entry which is preliminary data.</text>
</comment>
<protein>
    <submittedName>
        <fullName evidence="1">Histone-fold-containing protein</fullName>
    </submittedName>
</protein>
<dbReference type="EMBL" id="MU393447">
    <property type="protein sequence ID" value="KAI4867450.1"/>
    <property type="molecule type" value="Genomic_DNA"/>
</dbReference>
<reference evidence="1 2" key="1">
    <citation type="journal article" date="2022" name="New Phytol.">
        <title>Ecological generalism drives hyperdiversity of secondary metabolite gene clusters in xylarialean endophytes.</title>
        <authorList>
            <person name="Franco M.E.E."/>
            <person name="Wisecaver J.H."/>
            <person name="Arnold A.E."/>
            <person name="Ju Y.M."/>
            <person name="Slot J.C."/>
            <person name="Ahrendt S."/>
            <person name="Moore L.P."/>
            <person name="Eastman K.E."/>
            <person name="Scott K."/>
            <person name="Konkel Z."/>
            <person name="Mondo S.J."/>
            <person name="Kuo A."/>
            <person name="Hayes R.D."/>
            <person name="Haridas S."/>
            <person name="Andreopoulos B."/>
            <person name="Riley R."/>
            <person name="LaButti K."/>
            <person name="Pangilinan J."/>
            <person name="Lipzen A."/>
            <person name="Amirebrahimi M."/>
            <person name="Yan J."/>
            <person name="Adam C."/>
            <person name="Keymanesh K."/>
            <person name="Ng V."/>
            <person name="Louie K."/>
            <person name="Northen T."/>
            <person name="Drula E."/>
            <person name="Henrissat B."/>
            <person name="Hsieh H.M."/>
            <person name="Youens-Clark K."/>
            <person name="Lutzoni F."/>
            <person name="Miadlikowska J."/>
            <person name="Eastwood D.C."/>
            <person name="Hamelin R.C."/>
            <person name="Grigoriev I.V."/>
            <person name="U'Ren J.M."/>
        </authorList>
    </citation>
    <scope>NUCLEOTIDE SEQUENCE [LARGE SCALE GENOMIC DNA]</scope>
    <source>
        <strain evidence="1 2">CBS 119005</strain>
    </source>
</reference>
<name>A0ACB9Z8F3_9PEZI</name>
<evidence type="ECO:0000313" key="2">
    <source>
        <dbReference type="Proteomes" id="UP001497700"/>
    </source>
</evidence>
<gene>
    <name evidence="1" type="ORF">F4820DRAFT_413637</name>
</gene>
<sequence>MMPSRKSDSTRHSNVSMAQFVYDGSDADISSTSLRPSSVPIASRSKPALSVEMDAQRSSETAPGPDKDKKEPKESSSKDNVTIEDLSLPKSIITRLAKGVLPPNTQIQANAILAMSKSAIVFINHISNAANEHTKDSNKKTIMPADVFAALEDIEFPFLRERLEAEFKKFNEVQTTKRNTYRRRVAAAKRAEKAAVVDPNASMMSTATATTAEPDTASAPRAPKKHKSNAPDDSAMDVDGEEPQDASDADTEPEQEHEEEDEEDENAADEEEDEEDEDNEGHDEHDRLEDREPHDDQDDALDDGDSD</sequence>